<dbReference type="HOGENOM" id="CLU_033565_1_0_1"/>
<dbReference type="InterPro" id="IPR001214">
    <property type="entry name" value="SET_dom"/>
</dbReference>
<dbReference type="FunCoup" id="G8ZTN3">
    <property type="interactions" value="176"/>
</dbReference>
<dbReference type="CDD" id="cd10527">
    <property type="entry name" value="SET_LSMT"/>
    <property type="match status" value="1"/>
</dbReference>
<dbReference type="SUPFAM" id="SSF82199">
    <property type="entry name" value="SET domain"/>
    <property type="match status" value="2"/>
</dbReference>
<dbReference type="Proteomes" id="UP000005627">
    <property type="component" value="Chromosome 4"/>
</dbReference>
<protein>
    <recommendedName>
        <fullName evidence="2">SET domain-containing protein</fullName>
    </recommendedName>
</protein>
<dbReference type="eggNOG" id="KOG1337">
    <property type="taxonomic scope" value="Eukaryota"/>
</dbReference>
<dbReference type="PANTHER" id="PTHR13271:SF128">
    <property type="entry name" value="RIBOSOMAL LYSINE N-METHYLTRANSFERASE 3"/>
    <property type="match status" value="1"/>
</dbReference>
<dbReference type="Gene3D" id="3.90.1410.10">
    <property type="entry name" value="set domain protein methyltransferase, domain 1"/>
    <property type="match status" value="1"/>
</dbReference>
<feature type="domain" description="SET" evidence="2">
    <location>
        <begin position="26"/>
        <end position="310"/>
    </location>
</feature>
<dbReference type="GeneID" id="11502411"/>
<dbReference type="GO" id="GO:0005634">
    <property type="term" value="C:nucleus"/>
    <property type="evidence" value="ECO:0007669"/>
    <property type="project" value="EnsemblFungi"/>
</dbReference>
<accession>G8ZTN3</accession>
<sequence>MSNTQPDDLSDVLRFVGDSDDSFWSIECEVRTSPNGGLGVFAKQDLEEGTVLLKLPKSCLFSASNSSIANLLVDDEIDGVLALNIAFLYETTVFKEKSHWFPYLKSIRIYNDDGLLVLPPSHWSETEKLLLKGSTLDTLHGGLAKDEDVQEGFEIAIDLAHKWNGEFGLPIPQGFLDVDLSDKQEVLLKFHRFVATAYALSSRIFEIDAFHESALVPIADLFNHHVTTPDVHFSSLYDVCQLCGEPGMCKHLVAEAALEAAQQDLSEQEMDESSDEDEDNDDDESKQDELVDMTLVHAVKKGQEVFNSYGDLSNALLLARYGFTVAHNPNDVLHLGKEIRQLARHQRHAQRIAWWRKIGYPLWFRSTHKQETEPDEELEQELPPWLSEMCIDSEGSPAEALVAFLNLLSMSELQWKRLYDTSKIQALNKMGDAGVRTFLLRLLAYKGLSLQLPKPDTPDTIKSLLNSERRILQKAKYLQTQPHN</sequence>
<proteinExistence type="predicted"/>
<evidence type="ECO:0000259" key="2">
    <source>
        <dbReference type="PROSITE" id="PS50280"/>
    </source>
</evidence>
<name>G8ZTN3_TORDE</name>
<feature type="compositionally biased region" description="Acidic residues" evidence="1">
    <location>
        <begin position="266"/>
        <end position="286"/>
    </location>
</feature>
<dbReference type="GO" id="GO:0016279">
    <property type="term" value="F:protein-lysine N-methyltransferase activity"/>
    <property type="evidence" value="ECO:0007669"/>
    <property type="project" value="EnsemblFungi"/>
</dbReference>
<dbReference type="EMBL" id="HE616745">
    <property type="protein sequence ID" value="CCE91977.1"/>
    <property type="molecule type" value="Genomic_DNA"/>
</dbReference>
<reference evidence="3 4" key="1">
    <citation type="journal article" date="2011" name="Proc. Natl. Acad. Sci. U.S.A.">
        <title>Evolutionary erosion of yeast sex chromosomes by mating-type switching accidents.</title>
        <authorList>
            <person name="Gordon J.L."/>
            <person name="Armisen D."/>
            <person name="Proux-Wera E."/>
            <person name="Oheigeartaigh S.S."/>
            <person name="Byrne K.P."/>
            <person name="Wolfe K.H."/>
        </authorList>
    </citation>
    <scope>NUCLEOTIDE SEQUENCE [LARGE SCALE GENOMIC DNA]</scope>
    <source>
        <strain evidence="4">ATCC 10662 / CBS 1146 / NBRC 0425 / NCYC 2629 / NRRL Y-866</strain>
    </source>
</reference>
<evidence type="ECO:0000313" key="4">
    <source>
        <dbReference type="Proteomes" id="UP000005627"/>
    </source>
</evidence>
<dbReference type="GO" id="GO:0005829">
    <property type="term" value="C:cytosol"/>
    <property type="evidence" value="ECO:0007669"/>
    <property type="project" value="EnsemblFungi"/>
</dbReference>
<dbReference type="PANTHER" id="PTHR13271">
    <property type="entry name" value="UNCHARACTERIZED PUTATIVE METHYLTRANSFERASE"/>
    <property type="match status" value="1"/>
</dbReference>
<gene>
    <name evidence="3" type="primary">TDEL0D03930</name>
    <name evidence="3" type="ORF">TDEL_0D03930</name>
</gene>
<dbReference type="KEGG" id="tdl:TDEL_0D03930"/>
<dbReference type="PROSITE" id="PS50280">
    <property type="entry name" value="SET"/>
    <property type="match status" value="1"/>
</dbReference>
<feature type="region of interest" description="Disordered" evidence="1">
    <location>
        <begin position="263"/>
        <end position="286"/>
    </location>
</feature>
<organism evidence="3 4">
    <name type="scientific">Torulaspora delbrueckii</name>
    <name type="common">Yeast</name>
    <name type="synonym">Candida colliculosa</name>
    <dbReference type="NCBI Taxonomy" id="4950"/>
    <lineage>
        <taxon>Eukaryota</taxon>
        <taxon>Fungi</taxon>
        <taxon>Dikarya</taxon>
        <taxon>Ascomycota</taxon>
        <taxon>Saccharomycotina</taxon>
        <taxon>Saccharomycetes</taxon>
        <taxon>Saccharomycetales</taxon>
        <taxon>Saccharomycetaceae</taxon>
        <taxon>Torulaspora</taxon>
    </lineage>
</organism>
<evidence type="ECO:0000256" key="1">
    <source>
        <dbReference type="SAM" id="MobiDB-lite"/>
    </source>
</evidence>
<dbReference type="InParanoid" id="G8ZTN3"/>
<keyword evidence="4" id="KW-1185">Reference proteome</keyword>
<dbReference type="AlphaFoldDB" id="G8ZTN3"/>
<evidence type="ECO:0000313" key="3">
    <source>
        <dbReference type="EMBL" id="CCE91977.1"/>
    </source>
</evidence>
<dbReference type="InterPro" id="IPR046341">
    <property type="entry name" value="SET_dom_sf"/>
</dbReference>
<dbReference type="OrthoDB" id="441812at2759"/>
<dbReference type="InterPro" id="IPR050600">
    <property type="entry name" value="SETD3_SETD6_MTase"/>
</dbReference>
<dbReference type="RefSeq" id="XP_003681188.1">
    <property type="nucleotide sequence ID" value="XM_003681140.1"/>
</dbReference>
<dbReference type="STRING" id="1076872.G8ZTN3"/>